<dbReference type="GO" id="GO:0008236">
    <property type="term" value="F:serine-type peptidase activity"/>
    <property type="evidence" value="ECO:0007669"/>
    <property type="project" value="UniProtKB-KW"/>
</dbReference>
<evidence type="ECO:0000256" key="3">
    <source>
        <dbReference type="ARBA" id="ARBA00022801"/>
    </source>
</evidence>
<gene>
    <name evidence="7" type="ORF">DKW60_08070</name>
</gene>
<keyword evidence="3" id="KW-0378">Hydrolase</keyword>
<keyword evidence="8" id="KW-1185">Reference proteome</keyword>
<comment type="similarity">
    <text evidence="1">Belongs to the peptidase S49 family.</text>
</comment>
<dbReference type="AlphaFoldDB" id="A0A317CPY7"/>
<evidence type="ECO:0000256" key="2">
    <source>
        <dbReference type="ARBA" id="ARBA00022670"/>
    </source>
</evidence>
<dbReference type="CDD" id="cd07023">
    <property type="entry name" value="S49_Sppa_N_C"/>
    <property type="match status" value="1"/>
</dbReference>
<evidence type="ECO:0000313" key="8">
    <source>
        <dbReference type="Proteomes" id="UP000245539"/>
    </source>
</evidence>
<dbReference type="InterPro" id="IPR029045">
    <property type="entry name" value="ClpP/crotonase-like_dom_sf"/>
</dbReference>
<organism evidence="7 8">
    <name type="scientific">Leucothrix pacifica</name>
    <dbReference type="NCBI Taxonomy" id="1247513"/>
    <lineage>
        <taxon>Bacteria</taxon>
        <taxon>Pseudomonadati</taxon>
        <taxon>Pseudomonadota</taxon>
        <taxon>Gammaproteobacteria</taxon>
        <taxon>Thiotrichales</taxon>
        <taxon>Thiotrichaceae</taxon>
        <taxon>Leucothrix</taxon>
    </lineage>
</organism>
<dbReference type="PANTHER" id="PTHR42987:SF8">
    <property type="entry name" value="PROTEINASE"/>
    <property type="match status" value="1"/>
</dbReference>
<accession>A0A317CPY7</accession>
<feature type="domain" description="Peptidase S49" evidence="6">
    <location>
        <begin position="139"/>
        <end position="278"/>
    </location>
</feature>
<keyword evidence="5" id="KW-0812">Transmembrane</keyword>
<protein>
    <submittedName>
        <fullName evidence="7">S49 family peptidase</fullName>
    </submittedName>
</protein>
<reference evidence="7 8" key="1">
    <citation type="submission" date="2018-05" db="EMBL/GenBank/DDBJ databases">
        <title>Leucothrix arctica sp. nov., isolated from Arctic seawater.</title>
        <authorList>
            <person name="Choi A."/>
            <person name="Baek K."/>
        </authorList>
    </citation>
    <scope>NUCLEOTIDE SEQUENCE [LARGE SCALE GENOMIC DNA]</scope>
    <source>
        <strain evidence="7 8">JCM 18388</strain>
    </source>
</reference>
<keyword evidence="5" id="KW-0472">Membrane</keyword>
<dbReference type="SUPFAM" id="SSF52096">
    <property type="entry name" value="ClpP/crotonase"/>
    <property type="match status" value="1"/>
</dbReference>
<evidence type="ECO:0000313" key="7">
    <source>
        <dbReference type="EMBL" id="PWQ98450.1"/>
    </source>
</evidence>
<dbReference type="PANTHER" id="PTHR42987">
    <property type="entry name" value="PEPTIDASE S49"/>
    <property type="match status" value="1"/>
</dbReference>
<evidence type="ECO:0000256" key="4">
    <source>
        <dbReference type="ARBA" id="ARBA00022825"/>
    </source>
</evidence>
<keyword evidence="2" id="KW-0645">Protease</keyword>
<evidence type="ECO:0000259" key="6">
    <source>
        <dbReference type="Pfam" id="PF01343"/>
    </source>
</evidence>
<name>A0A317CPY7_9GAMM</name>
<sequence length="322" mass="34798">MNIENQQAVDALKEVALAGIQEQRRSRRWNIFFKIAFIVIALSFLLVMGGLLGSVAQLTNPKLGAMAEGKKYAAMVSINGTILDGEAASADNLIEALQGAFADEQAEGVILRCNSPGGSPVQSNHVFTEIMRLRDKYPDKPVHAVAEDVCASGGYYIIAAAQNIYADKSSLVGSIGVRMDSFGFVEGMKKIGVESRQITAGENKALLDPFKPQKPEDVAYLEKLLENTHQHFIDAVKQGRGDRIDVAANPDLFTGLFWSGDQAKGLGLVDGFGSVRSIARDELNADTVVDFTLQSDLLERFSKRLGSHIGAGLTNLQNAVLR</sequence>
<keyword evidence="4" id="KW-0720">Serine protease</keyword>
<comment type="caution">
    <text evidence="7">The sequence shown here is derived from an EMBL/GenBank/DDBJ whole genome shotgun (WGS) entry which is preliminary data.</text>
</comment>
<dbReference type="OrthoDB" id="9764363at2"/>
<dbReference type="Pfam" id="PF01343">
    <property type="entry name" value="Peptidase_S49"/>
    <property type="match status" value="1"/>
</dbReference>
<dbReference type="InterPro" id="IPR002142">
    <property type="entry name" value="Peptidase_S49"/>
</dbReference>
<dbReference type="Gene3D" id="6.20.330.10">
    <property type="match status" value="1"/>
</dbReference>
<dbReference type="EMBL" id="QGKM01000016">
    <property type="protein sequence ID" value="PWQ98450.1"/>
    <property type="molecule type" value="Genomic_DNA"/>
</dbReference>
<dbReference type="RefSeq" id="WP_109837147.1">
    <property type="nucleotide sequence ID" value="NZ_QGKM01000016.1"/>
</dbReference>
<dbReference type="GO" id="GO:0006508">
    <property type="term" value="P:proteolysis"/>
    <property type="evidence" value="ECO:0007669"/>
    <property type="project" value="UniProtKB-KW"/>
</dbReference>
<feature type="transmembrane region" description="Helical" evidence="5">
    <location>
        <begin position="31"/>
        <end position="52"/>
    </location>
</feature>
<dbReference type="Proteomes" id="UP000245539">
    <property type="component" value="Unassembled WGS sequence"/>
</dbReference>
<dbReference type="InterPro" id="IPR047272">
    <property type="entry name" value="S49_SppA_C"/>
</dbReference>
<keyword evidence="5" id="KW-1133">Transmembrane helix</keyword>
<dbReference type="Gene3D" id="3.90.226.10">
    <property type="entry name" value="2-enoyl-CoA Hydratase, Chain A, domain 1"/>
    <property type="match status" value="1"/>
</dbReference>
<proteinExistence type="inferred from homology"/>
<evidence type="ECO:0000256" key="5">
    <source>
        <dbReference type="SAM" id="Phobius"/>
    </source>
</evidence>
<evidence type="ECO:0000256" key="1">
    <source>
        <dbReference type="ARBA" id="ARBA00008683"/>
    </source>
</evidence>